<dbReference type="SMART" id="SM00320">
    <property type="entry name" value="WD40"/>
    <property type="match status" value="10"/>
</dbReference>
<dbReference type="InterPro" id="IPR015943">
    <property type="entry name" value="WD40/YVTN_repeat-like_dom_sf"/>
</dbReference>
<dbReference type="PROSITE" id="PS00678">
    <property type="entry name" value="WD_REPEATS_1"/>
    <property type="match status" value="2"/>
</dbReference>
<protein>
    <submittedName>
        <fullName evidence="5">WD40 repeat protein</fullName>
    </submittedName>
</protein>
<keyword evidence="1 3" id="KW-0853">WD repeat</keyword>
<dbReference type="PROSITE" id="PS50082">
    <property type="entry name" value="WD_REPEATS_2"/>
    <property type="match status" value="6"/>
</dbReference>
<keyword evidence="6" id="KW-1185">Reference proteome</keyword>
<feature type="region of interest" description="Disordered" evidence="4">
    <location>
        <begin position="1"/>
        <end position="27"/>
    </location>
</feature>
<dbReference type="InterPro" id="IPR011044">
    <property type="entry name" value="Quino_amine_DH_bsu"/>
</dbReference>
<dbReference type="SUPFAM" id="SSF50969">
    <property type="entry name" value="YVTN repeat-like/Quinoprotein amine dehydrogenase"/>
    <property type="match status" value="1"/>
</dbReference>
<feature type="repeat" description="WD" evidence="3">
    <location>
        <begin position="896"/>
        <end position="932"/>
    </location>
</feature>
<accession>A0A7W8ERN0</accession>
<dbReference type="Gene3D" id="2.130.10.10">
    <property type="entry name" value="YVTN repeat-like/Quinoprotein amine dehydrogenase"/>
    <property type="match status" value="3"/>
</dbReference>
<evidence type="ECO:0000256" key="4">
    <source>
        <dbReference type="SAM" id="MobiDB-lite"/>
    </source>
</evidence>
<dbReference type="SUPFAM" id="SSF52540">
    <property type="entry name" value="P-loop containing nucleoside triphosphate hydrolases"/>
    <property type="match status" value="1"/>
</dbReference>
<dbReference type="RefSeq" id="WP_150509525.1">
    <property type="nucleotide sequence ID" value="NZ_BMSQ01000003.1"/>
</dbReference>
<reference evidence="5 6" key="1">
    <citation type="submission" date="2020-08" db="EMBL/GenBank/DDBJ databases">
        <title>Genomic Encyclopedia of Type Strains, Phase III (KMG-III): the genomes of soil and plant-associated and newly described type strains.</title>
        <authorList>
            <person name="Whitman W."/>
        </authorList>
    </citation>
    <scope>NUCLEOTIDE SEQUENCE [LARGE SCALE GENOMIC DNA]</scope>
    <source>
        <strain evidence="5 6">CECT 3146</strain>
    </source>
</reference>
<dbReference type="InterPro" id="IPR001680">
    <property type="entry name" value="WD40_rpt"/>
</dbReference>
<feature type="repeat" description="WD" evidence="3">
    <location>
        <begin position="941"/>
        <end position="975"/>
    </location>
</feature>
<comment type="caution">
    <text evidence="5">The sequence shown here is derived from an EMBL/GenBank/DDBJ whole genome shotgun (WGS) entry which is preliminary data.</text>
</comment>
<dbReference type="EMBL" id="JACHJD010000001">
    <property type="protein sequence ID" value="MBB5101606.1"/>
    <property type="molecule type" value="Genomic_DNA"/>
</dbReference>
<organism evidence="5 6">
    <name type="scientific">Streptomyces spectabilis</name>
    <dbReference type="NCBI Taxonomy" id="68270"/>
    <lineage>
        <taxon>Bacteria</taxon>
        <taxon>Bacillati</taxon>
        <taxon>Actinomycetota</taxon>
        <taxon>Actinomycetes</taxon>
        <taxon>Kitasatosporales</taxon>
        <taxon>Streptomycetaceae</taxon>
        <taxon>Streptomyces</taxon>
    </lineage>
</organism>
<dbReference type="InterPro" id="IPR011047">
    <property type="entry name" value="Quinoprotein_ADH-like_sf"/>
</dbReference>
<dbReference type="PANTHER" id="PTHR22847">
    <property type="entry name" value="WD40 REPEAT PROTEIN"/>
    <property type="match status" value="1"/>
</dbReference>
<name>A0A7W8ERN0_STRST</name>
<evidence type="ECO:0000313" key="5">
    <source>
        <dbReference type="EMBL" id="MBB5101606.1"/>
    </source>
</evidence>
<feature type="compositionally biased region" description="Pro residues" evidence="4">
    <location>
        <begin position="1"/>
        <end position="21"/>
    </location>
</feature>
<feature type="repeat" description="WD" evidence="3">
    <location>
        <begin position="1347"/>
        <end position="1390"/>
    </location>
</feature>
<proteinExistence type="predicted"/>
<dbReference type="InterPro" id="IPR019775">
    <property type="entry name" value="WD40_repeat_CS"/>
</dbReference>
<dbReference type="Proteomes" id="UP000549009">
    <property type="component" value="Unassembled WGS sequence"/>
</dbReference>
<dbReference type="OrthoDB" id="218695at2"/>
<gene>
    <name evidence="5" type="ORF">FHS40_000659</name>
</gene>
<evidence type="ECO:0000256" key="1">
    <source>
        <dbReference type="ARBA" id="ARBA00022574"/>
    </source>
</evidence>
<dbReference type="InterPro" id="IPR027417">
    <property type="entry name" value="P-loop_NTPase"/>
</dbReference>
<evidence type="ECO:0000313" key="6">
    <source>
        <dbReference type="Proteomes" id="UP000549009"/>
    </source>
</evidence>
<dbReference type="Pfam" id="PF00400">
    <property type="entry name" value="WD40"/>
    <property type="match status" value="3"/>
</dbReference>
<sequence length="1469" mass="152965">MTHTTEPPPAPRGPDPAPPAGSPAERSLVISVGAFRPPPAVPADEEAPPGFRPLRFAHRHSDAVALALSALGHQLHGDGVLADPALAETQGALDEALRATPVTGGLVVHVLTHGHTDDQGGLYLAMSDSGPYDGLDVEAWLRAVERRPDQPSVLLLLDVCHAGSAVDWQWVAWRTRLRAERRKAWVLAASAADEKAYRGRFSQAVAAVLRRVRADGLGTDPGVEFVPVSLVAREIRRTLDALWREEDGRPQHLDSTPLALGEEPALRLFRNPRYRSTPLARLRLHTEDSLRGFLAELDPVLDAQHYMGRAFGTHKAPGRAVCLFTGRRDELGLLTPWVDGVTDQDPHLRVVTGSPGSGKSALLGMLVCAAHPDLRALLIDRLPPDLPLPGRGTSFAAVHARGRGTGELAASLAGQLGLGTGADAWTASDVVGALRHRVSNGGPPAVIVVDALDEAAHVPDTVALLLLPLARARTVDRGRRRRGGQPVCRLLVGTRDVAEAAALLAEARQRGVLDLDTVPTAALRTDVTHYLLRHLERDPAYDTAAQAALRKELSLRIAEALVPDGGTPGGAARAGAPGSYLLASLYLQHLLTAPGPVGPGGVDRAVAEVPRDVPDVLALHLRQLDDAWARPVLAALSHAAHPGLPAELVLVLAPLMDGAPAAAADRAAVSRVLADLAFYLRRSVDTDGTTLYRLFHQELVDHLKAAPVSAAAVHRALLSVLRPAGAGTVDWALALPYHLRHLVGHAAAAGLRDTLLADPGFLAHADPAGLTGHLDAAESPEARELAGVYRMSTDRHRRADPAARRSVMAIDAARSQNAVLARRLAHSPGAAPVAWTPSWFSGRASRRASGTVLVTQRTVTALAVGESAGRPVALSTDGTELLLWDLWTEQPLGLPMTGHTRRVHAVALGRLGTRTYGLTGAGDATVRQWDLEEQRPHGPALRGHRGAVTGVAFVAVDGVPLVLSAATDGTLRLWDPHRGQPVGPPISTGTAPVRALAVLDLPGAPLAVTADGDGAVRLWSLGRRTALGAALPGAPALIECLSATPVGRGRALVLAAGADRTCLWDVALGGTVADPVPVAGPPSRLPPATGPVGLLASSGPAPAVAVIPRAENLALRSLPDGAERVLGGHTRSITALATSVVGGRRVVLTGSRDTTVRRWYPDSPTPPPEYGHPGPVTALACGTIGALRVAAVAAGAEVCLRDLTTGRVLRRVGTAHGVVTGVAFARTSRRTVLVSVGADRAVRITGADGEQTGPPLTGHTGRVDALAVGRLDGGPVAVTGGVDHSIAVWDLTGRSLLGRHVSAHDAPVTGIALAAAADGSATVVSCGDDRTVRLWHLTSEGLFPRGVVRQEGPVRSVALRPSVAGPVAVTVGGDHSIRLWDTTGGDPLGPPLAGHTAAVSSVALGRCQGVPAAFSLGADATLRAWDLHGRRPLALLELPEPGEALAWAPGQGLLIGLGRDVLLLREAPR</sequence>
<feature type="repeat" description="WD" evidence="3">
    <location>
        <begin position="1126"/>
        <end position="1159"/>
    </location>
</feature>
<dbReference type="PROSITE" id="PS50294">
    <property type="entry name" value="WD_REPEATS_REGION"/>
    <property type="match status" value="2"/>
</dbReference>
<dbReference type="SUPFAM" id="SSF50998">
    <property type="entry name" value="Quinoprotein alcohol dehydrogenase-like"/>
    <property type="match status" value="1"/>
</dbReference>
<evidence type="ECO:0000256" key="3">
    <source>
        <dbReference type="PROSITE-ProRule" id="PRU00221"/>
    </source>
</evidence>
<feature type="repeat" description="WD" evidence="3">
    <location>
        <begin position="1301"/>
        <end position="1339"/>
    </location>
</feature>
<keyword evidence="2" id="KW-0677">Repeat</keyword>
<evidence type="ECO:0000256" key="2">
    <source>
        <dbReference type="ARBA" id="ARBA00022737"/>
    </source>
</evidence>
<dbReference type="PANTHER" id="PTHR22847:SF637">
    <property type="entry name" value="WD REPEAT DOMAIN 5B"/>
    <property type="match status" value="1"/>
</dbReference>
<feature type="repeat" description="WD" evidence="3">
    <location>
        <begin position="1256"/>
        <end position="1299"/>
    </location>
</feature>